<dbReference type="InterPro" id="IPR010287">
    <property type="entry name" value="DUF892_YciF-like"/>
</dbReference>
<dbReference type="SUPFAM" id="SSF47240">
    <property type="entry name" value="Ferritin-like"/>
    <property type="match status" value="1"/>
</dbReference>
<evidence type="ECO:0000313" key="2">
    <source>
        <dbReference type="Proteomes" id="UP000199548"/>
    </source>
</evidence>
<reference evidence="1 2" key="1">
    <citation type="submission" date="2016-10" db="EMBL/GenBank/DDBJ databases">
        <authorList>
            <person name="de Groot N.N."/>
        </authorList>
    </citation>
    <scope>NUCLEOTIDE SEQUENCE [LARGE SCALE GENOMIC DNA]</scope>
    <source>
        <strain evidence="1 2">LMG 23650</strain>
    </source>
</reference>
<dbReference type="InterPro" id="IPR009078">
    <property type="entry name" value="Ferritin-like_SF"/>
</dbReference>
<gene>
    <name evidence="1" type="ORF">SAMN05192543_106227</name>
</gene>
<organism evidence="1 2">
    <name type="scientific">Paraburkholderia megapolitana</name>
    <dbReference type="NCBI Taxonomy" id="420953"/>
    <lineage>
        <taxon>Bacteria</taxon>
        <taxon>Pseudomonadati</taxon>
        <taxon>Pseudomonadota</taxon>
        <taxon>Betaproteobacteria</taxon>
        <taxon>Burkholderiales</taxon>
        <taxon>Burkholderiaceae</taxon>
        <taxon>Paraburkholderia</taxon>
    </lineage>
</organism>
<protein>
    <submittedName>
        <fullName evidence="1">Ferritin-like metal-binding protein YciE</fullName>
    </submittedName>
</protein>
<dbReference type="Pfam" id="PF05974">
    <property type="entry name" value="DUF892"/>
    <property type="match status" value="1"/>
</dbReference>
<dbReference type="EMBL" id="FOQU01000006">
    <property type="protein sequence ID" value="SFJ29262.1"/>
    <property type="molecule type" value="Genomic_DNA"/>
</dbReference>
<dbReference type="Proteomes" id="UP000199548">
    <property type="component" value="Unassembled WGS sequence"/>
</dbReference>
<dbReference type="Gene3D" id="1.20.1260.10">
    <property type="match status" value="1"/>
</dbReference>
<proteinExistence type="predicted"/>
<sequence>MEFDAERLLRKLNTGPVHDTELASHIATSLRETLEHRMQMASCIERINGAGNEDDTQMSMEDIPAIPEARLGRPPESERADLERLYDEITREIATQTSLVALAEAGGFFETRLICDAVLSQKSIAAAWLRDRLDR</sequence>
<keyword evidence="2" id="KW-1185">Reference proteome</keyword>
<dbReference type="OrthoDB" id="7273732at2"/>
<dbReference type="InterPro" id="IPR012347">
    <property type="entry name" value="Ferritin-like"/>
</dbReference>
<accession>A0A1I3Q6P9</accession>
<dbReference type="AlphaFoldDB" id="A0A1I3Q6P9"/>
<name>A0A1I3Q6P9_9BURK</name>
<evidence type="ECO:0000313" key="1">
    <source>
        <dbReference type="EMBL" id="SFJ29262.1"/>
    </source>
</evidence>